<evidence type="ECO:0000256" key="6">
    <source>
        <dbReference type="ARBA" id="ARBA00022692"/>
    </source>
</evidence>
<keyword evidence="10 11" id="KW-0198">Cysteine biosynthesis</keyword>
<feature type="transmembrane region" description="Helical" evidence="11">
    <location>
        <begin position="74"/>
        <end position="103"/>
    </location>
</feature>
<keyword evidence="6 11" id="KW-0812">Transmembrane</keyword>
<dbReference type="HAMAP" id="MF_00468">
    <property type="entry name" value="CysZ"/>
    <property type="match status" value="1"/>
</dbReference>
<evidence type="ECO:0000256" key="3">
    <source>
        <dbReference type="ARBA" id="ARBA00022475"/>
    </source>
</evidence>
<dbReference type="InterPro" id="IPR050480">
    <property type="entry name" value="CysZ-like"/>
</dbReference>
<reference evidence="13" key="1">
    <citation type="journal article" date="2019" name="Int. J. Syst. Evol. Microbiol.">
        <title>The Global Catalogue of Microorganisms (GCM) 10K type strain sequencing project: providing services to taxonomists for standard genome sequencing and annotation.</title>
        <authorList>
            <consortium name="The Broad Institute Genomics Platform"/>
            <consortium name="The Broad Institute Genome Sequencing Center for Infectious Disease"/>
            <person name="Wu L."/>
            <person name="Ma J."/>
        </authorList>
    </citation>
    <scope>NUCLEOTIDE SEQUENCE [LARGE SCALE GENOMIC DNA]</scope>
    <source>
        <strain evidence="13">JCM 18424</strain>
    </source>
</reference>
<feature type="transmembrane region" description="Helical" evidence="11">
    <location>
        <begin position="218"/>
        <end position="245"/>
    </location>
</feature>
<evidence type="ECO:0000256" key="10">
    <source>
        <dbReference type="ARBA" id="ARBA00023192"/>
    </source>
</evidence>
<proteinExistence type="inferred from homology"/>
<evidence type="ECO:0000256" key="11">
    <source>
        <dbReference type="HAMAP-Rule" id="MF_00468"/>
    </source>
</evidence>
<accession>A0ABP9MSR7</accession>
<evidence type="ECO:0000256" key="1">
    <source>
        <dbReference type="ARBA" id="ARBA00004141"/>
    </source>
</evidence>
<keyword evidence="2 11" id="KW-0813">Transport</keyword>
<evidence type="ECO:0000256" key="8">
    <source>
        <dbReference type="ARBA" id="ARBA00023032"/>
    </source>
</evidence>
<dbReference type="PANTHER" id="PTHR37468">
    <property type="entry name" value="SULFATE TRANSPORTER CYSZ"/>
    <property type="match status" value="1"/>
</dbReference>
<dbReference type="PANTHER" id="PTHR37468:SF1">
    <property type="entry name" value="SULFATE TRANSPORTER CYSZ"/>
    <property type="match status" value="1"/>
</dbReference>
<keyword evidence="9 11" id="KW-0472">Membrane</keyword>
<name>A0ABP9MSR7_9GAMM</name>
<evidence type="ECO:0000256" key="7">
    <source>
        <dbReference type="ARBA" id="ARBA00022989"/>
    </source>
</evidence>
<comment type="subcellular location">
    <subcellularLocation>
        <location evidence="11">Cell inner membrane</location>
        <topology evidence="11">Multi-pass membrane protein</topology>
    </subcellularLocation>
    <subcellularLocation>
        <location evidence="1">Membrane</location>
        <topology evidence="1">Multi-pass membrane protein</topology>
    </subcellularLocation>
</comment>
<keyword evidence="4 11" id="KW-0997">Cell inner membrane</keyword>
<comment type="caution">
    <text evidence="12">The sequence shown here is derived from an EMBL/GenBank/DDBJ whole genome shotgun (WGS) entry which is preliminary data.</text>
</comment>
<keyword evidence="3 11" id="KW-1003">Cell membrane</keyword>
<gene>
    <name evidence="11 12" type="primary">cysZ</name>
    <name evidence="12" type="ORF">GCM10023338_16350</name>
</gene>
<dbReference type="InterPro" id="IPR059112">
    <property type="entry name" value="CysZ/EI24"/>
</dbReference>
<comment type="function">
    <text evidence="11">High affinity, high specificity proton-dependent sulfate transporter, which mediates sulfate uptake. Provides the sulfur source for the cysteine synthesis pathway.</text>
</comment>
<dbReference type="NCBIfam" id="NF003433">
    <property type="entry name" value="PRK04949.1"/>
    <property type="match status" value="1"/>
</dbReference>
<organism evidence="12 13">
    <name type="scientific">Wohlfahrtiimonas larvae</name>
    <dbReference type="NCBI Taxonomy" id="1157986"/>
    <lineage>
        <taxon>Bacteria</taxon>
        <taxon>Pseudomonadati</taxon>
        <taxon>Pseudomonadota</taxon>
        <taxon>Gammaproteobacteria</taxon>
        <taxon>Cardiobacteriales</taxon>
        <taxon>Ignatzschineriaceae</taxon>
        <taxon>Wohlfahrtiimonas</taxon>
    </lineage>
</organism>
<evidence type="ECO:0000256" key="2">
    <source>
        <dbReference type="ARBA" id="ARBA00022448"/>
    </source>
</evidence>
<protein>
    <recommendedName>
        <fullName evidence="11">Sulfate transporter CysZ</fullName>
    </recommendedName>
</protein>
<evidence type="ECO:0000313" key="12">
    <source>
        <dbReference type="EMBL" id="GAA5101026.1"/>
    </source>
</evidence>
<evidence type="ECO:0000256" key="9">
    <source>
        <dbReference type="ARBA" id="ARBA00023136"/>
    </source>
</evidence>
<dbReference type="InterPro" id="IPR022985">
    <property type="entry name" value="Sulfate_CysZ"/>
</dbReference>
<keyword evidence="13" id="KW-1185">Reference proteome</keyword>
<feature type="transmembrane region" description="Helical" evidence="11">
    <location>
        <begin position="153"/>
        <end position="177"/>
    </location>
</feature>
<keyword evidence="5 11" id="KW-0028">Amino-acid biosynthesis</keyword>
<feature type="transmembrane region" description="Helical" evidence="11">
    <location>
        <begin position="34"/>
        <end position="54"/>
    </location>
</feature>
<evidence type="ECO:0000256" key="5">
    <source>
        <dbReference type="ARBA" id="ARBA00022605"/>
    </source>
</evidence>
<sequence length="254" mass="29333">MTIMNNLNSQIPQNGFYYFSQGWKLMLEPGLKRYIFMPILINILIIGGAFLYIYTQVSDIVNSALSYLPSWLHWLSYLLWPLILISVLIFFGYFFTTIANIIAAPFNGMLSAKVESMLTNTTADDNSWTNFAKDFARSIQREFQNLAYYIPRLIGILLLFLVPVIGTIVAPILLFLFNAWMMSIQYNDYAFDNNRVSFPIMKQRLQKDRLNNLMFGSMINLVTMIPFVNLIIMPAAVCGGTLQWVKKYRSDFVK</sequence>
<dbReference type="Pfam" id="PF07264">
    <property type="entry name" value="EI24"/>
    <property type="match status" value="1"/>
</dbReference>
<dbReference type="Proteomes" id="UP001500631">
    <property type="component" value="Unassembled WGS sequence"/>
</dbReference>
<evidence type="ECO:0000313" key="13">
    <source>
        <dbReference type="Proteomes" id="UP001500631"/>
    </source>
</evidence>
<comment type="similarity">
    <text evidence="11">Belongs to the CysZ family.</text>
</comment>
<evidence type="ECO:0000256" key="4">
    <source>
        <dbReference type="ARBA" id="ARBA00022519"/>
    </source>
</evidence>
<dbReference type="EMBL" id="BAABKE010000005">
    <property type="protein sequence ID" value="GAA5101026.1"/>
    <property type="molecule type" value="Genomic_DNA"/>
</dbReference>
<keyword evidence="7 11" id="KW-1133">Transmembrane helix</keyword>
<keyword evidence="8 11" id="KW-0764">Sulfate transport</keyword>